<reference evidence="2" key="2">
    <citation type="submission" date="2015-01" db="EMBL/GenBank/DDBJ databases">
        <title>Evolutionary Origins and Diversification of the Mycorrhizal Mutualists.</title>
        <authorList>
            <consortium name="DOE Joint Genome Institute"/>
            <consortium name="Mycorrhizal Genomics Consortium"/>
            <person name="Kohler A."/>
            <person name="Kuo A."/>
            <person name="Nagy L.G."/>
            <person name="Floudas D."/>
            <person name="Copeland A."/>
            <person name="Barry K.W."/>
            <person name="Cichocki N."/>
            <person name="Veneault-Fourrey C."/>
            <person name="LaButti K."/>
            <person name="Lindquist E.A."/>
            <person name="Lipzen A."/>
            <person name="Lundell T."/>
            <person name="Morin E."/>
            <person name="Murat C."/>
            <person name="Riley R."/>
            <person name="Ohm R."/>
            <person name="Sun H."/>
            <person name="Tunlid A."/>
            <person name="Henrissat B."/>
            <person name="Grigoriev I.V."/>
            <person name="Hibbett D.S."/>
            <person name="Martin F."/>
        </authorList>
    </citation>
    <scope>NUCLEOTIDE SEQUENCE [LARGE SCALE GENOMIC DNA]</scope>
    <source>
        <strain evidence="2">F 1598</strain>
    </source>
</reference>
<evidence type="ECO:0000313" key="2">
    <source>
        <dbReference type="Proteomes" id="UP000054166"/>
    </source>
</evidence>
<dbReference type="Gene3D" id="3.40.395.10">
    <property type="entry name" value="Adenoviral Proteinase, Chain A"/>
    <property type="match status" value="1"/>
</dbReference>
<dbReference type="HOGENOM" id="CLU_1117955_0_0_1"/>
<evidence type="ECO:0008006" key="3">
    <source>
        <dbReference type="Google" id="ProtNLM"/>
    </source>
</evidence>
<reference evidence="1 2" key="1">
    <citation type="submission" date="2014-04" db="EMBL/GenBank/DDBJ databases">
        <authorList>
            <consortium name="DOE Joint Genome Institute"/>
            <person name="Kuo A."/>
            <person name="Tarkka M."/>
            <person name="Buscot F."/>
            <person name="Kohler A."/>
            <person name="Nagy L.G."/>
            <person name="Floudas D."/>
            <person name="Copeland A."/>
            <person name="Barry K.W."/>
            <person name="Cichocki N."/>
            <person name="Veneault-Fourrey C."/>
            <person name="LaButti K."/>
            <person name="Lindquist E.A."/>
            <person name="Lipzen A."/>
            <person name="Lundell T."/>
            <person name="Morin E."/>
            <person name="Murat C."/>
            <person name="Sun H."/>
            <person name="Tunlid A."/>
            <person name="Henrissat B."/>
            <person name="Grigoriev I.V."/>
            <person name="Hibbett D.S."/>
            <person name="Martin F."/>
            <person name="Nordberg H.P."/>
            <person name="Cantor M.N."/>
            <person name="Hua S.X."/>
        </authorList>
    </citation>
    <scope>NUCLEOTIDE SEQUENCE [LARGE SCALE GENOMIC DNA]</scope>
    <source>
        <strain evidence="1 2">F 1598</strain>
    </source>
</reference>
<dbReference type="AlphaFoldDB" id="A0A0C3CJ94"/>
<proteinExistence type="predicted"/>
<feature type="non-terminal residue" evidence="1">
    <location>
        <position position="215"/>
    </location>
</feature>
<protein>
    <recommendedName>
        <fullName evidence="3">Ubiquitin-like protease family profile domain-containing protein</fullName>
    </recommendedName>
</protein>
<dbReference type="OrthoDB" id="2979847at2759"/>
<evidence type="ECO:0000313" key="1">
    <source>
        <dbReference type="EMBL" id="KIM89787.1"/>
    </source>
</evidence>
<dbReference type="SUPFAM" id="SSF54001">
    <property type="entry name" value="Cysteine proteinases"/>
    <property type="match status" value="1"/>
</dbReference>
<organism evidence="1 2">
    <name type="scientific">Piloderma croceum (strain F 1598)</name>
    <dbReference type="NCBI Taxonomy" id="765440"/>
    <lineage>
        <taxon>Eukaryota</taxon>
        <taxon>Fungi</taxon>
        <taxon>Dikarya</taxon>
        <taxon>Basidiomycota</taxon>
        <taxon>Agaricomycotina</taxon>
        <taxon>Agaricomycetes</taxon>
        <taxon>Agaricomycetidae</taxon>
        <taxon>Atheliales</taxon>
        <taxon>Atheliaceae</taxon>
        <taxon>Piloderma</taxon>
    </lineage>
</organism>
<keyword evidence="2" id="KW-1185">Reference proteome</keyword>
<name>A0A0C3CJ94_PILCF</name>
<sequence>KTDEIMQQAYDMLSCLPWCGDIRGFDHNEPLHQLVMYASRAWLGTMHENQILDLLQRELLLKGSRIEVAGMAFFTTLREAYNCRDTGEIGEALVSGDRDGLGTMVNIGGDHWVSITLDFEESLIWYGDSFGQDAAEEVTSVVEWWTFHHTGRKIGSRKLKISSQKDGFSCGLLGPNALFHFYLPDLYPLIDVTKVDTERVRLLVRVAQRHLDQSI</sequence>
<accession>A0A0C3CJ94</accession>
<feature type="non-terminal residue" evidence="1">
    <location>
        <position position="1"/>
    </location>
</feature>
<dbReference type="InParanoid" id="A0A0C3CJ94"/>
<dbReference type="EMBL" id="KN832974">
    <property type="protein sequence ID" value="KIM89787.1"/>
    <property type="molecule type" value="Genomic_DNA"/>
</dbReference>
<dbReference type="STRING" id="765440.A0A0C3CJ94"/>
<gene>
    <name evidence="1" type="ORF">PILCRDRAFT_49180</name>
</gene>
<dbReference type="Proteomes" id="UP000054166">
    <property type="component" value="Unassembled WGS sequence"/>
</dbReference>
<dbReference type="InterPro" id="IPR038765">
    <property type="entry name" value="Papain-like_cys_pep_sf"/>
</dbReference>